<accession>A0ABQ6GIE4</accession>
<dbReference type="InterPro" id="IPR036291">
    <property type="entry name" value="NAD(P)-bd_dom_sf"/>
</dbReference>
<evidence type="ECO:0000313" key="3">
    <source>
        <dbReference type="EMBL" id="GLX69407.1"/>
    </source>
</evidence>
<sequence>MMHKVAVTGATGWIGRYVVALLLDKGYEVHATYRQTPLATGGIWHRVNLLNGDEGVKFIKSVKPDSLIHLAWDAVPPQCYRSLANYEWTRNSMALIHHFVQCGGQRVVVAGTGAEYRWEEGLLTENSSPDSFANAYAASKNSLRIWLESYAQIAGFSAAWGRVFHLFGPHDPGNRLVASIITSLINKREAFCKFGDLNRDYIYIEDAADAFVALFESGCEGTVNIANGKPIQLKQLALQIGTLMGSEDKIIFGNEPPKEPIIIGADVGRLRDEVRWKPRFSLVEGLTRTIGWYAEQE</sequence>
<evidence type="ECO:0000313" key="4">
    <source>
        <dbReference type="Proteomes" id="UP001157114"/>
    </source>
</evidence>
<evidence type="ECO:0000259" key="2">
    <source>
        <dbReference type="Pfam" id="PF01370"/>
    </source>
</evidence>
<feature type="domain" description="NAD-dependent epimerase/dehydratase" evidence="2">
    <location>
        <begin position="5"/>
        <end position="226"/>
    </location>
</feature>
<dbReference type="Proteomes" id="UP001157114">
    <property type="component" value="Unassembled WGS sequence"/>
</dbReference>
<dbReference type="Pfam" id="PF01370">
    <property type="entry name" value="Epimerase"/>
    <property type="match status" value="1"/>
</dbReference>
<protein>
    <submittedName>
        <fullName evidence="3">CDP-4-dehydro-6-deoxy-D-gulose 4-reductase</fullName>
    </submittedName>
</protein>
<keyword evidence="4" id="KW-1185">Reference proteome</keyword>
<evidence type="ECO:0000256" key="1">
    <source>
        <dbReference type="ARBA" id="ARBA00007637"/>
    </source>
</evidence>
<reference evidence="3 4" key="1">
    <citation type="submission" date="2023-03" db="EMBL/GenBank/DDBJ databases">
        <title>Draft genome sequence of the bacteria which degrade cell wall of Tricholomamatutake.</title>
        <authorList>
            <person name="Konishi Y."/>
            <person name="Fukuta Y."/>
            <person name="Shirasaka N."/>
        </authorList>
    </citation>
    <scope>NUCLEOTIDE SEQUENCE [LARGE SCALE GENOMIC DNA]</scope>
    <source>
        <strain evidence="4">mu1</strain>
    </source>
</reference>
<dbReference type="InterPro" id="IPR001509">
    <property type="entry name" value="Epimerase_deHydtase"/>
</dbReference>
<dbReference type="Gene3D" id="3.40.50.720">
    <property type="entry name" value="NAD(P)-binding Rossmann-like Domain"/>
    <property type="match status" value="1"/>
</dbReference>
<dbReference type="PANTHER" id="PTHR43000">
    <property type="entry name" value="DTDP-D-GLUCOSE 4,6-DEHYDRATASE-RELATED"/>
    <property type="match status" value="1"/>
</dbReference>
<dbReference type="EMBL" id="BSSQ01000014">
    <property type="protein sequence ID" value="GLX69407.1"/>
    <property type="molecule type" value="Genomic_DNA"/>
</dbReference>
<name>A0ABQ6GIE4_9BACL</name>
<comment type="caution">
    <text evidence="3">The sequence shown here is derived from an EMBL/GenBank/DDBJ whole genome shotgun (WGS) entry which is preliminary data.</text>
</comment>
<organism evidence="3 4">
    <name type="scientific">Paenibacillus glycanilyticus</name>
    <dbReference type="NCBI Taxonomy" id="126569"/>
    <lineage>
        <taxon>Bacteria</taxon>
        <taxon>Bacillati</taxon>
        <taxon>Bacillota</taxon>
        <taxon>Bacilli</taxon>
        <taxon>Bacillales</taxon>
        <taxon>Paenibacillaceae</taxon>
        <taxon>Paenibacillus</taxon>
    </lineage>
</organism>
<proteinExistence type="inferred from homology"/>
<gene>
    <name evidence="3" type="ORF">MU1_37520</name>
</gene>
<comment type="similarity">
    <text evidence="1">Belongs to the NAD(P)-dependent epimerase/dehydratase family.</text>
</comment>
<dbReference type="SUPFAM" id="SSF51735">
    <property type="entry name" value="NAD(P)-binding Rossmann-fold domains"/>
    <property type="match status" value="1"/>
</dbReference>